<keyword evidence="4" id="KW-0479">Metal-binding</keyword>
<dbReference type="InterPro" id="IPR050134">
    <property type="entry name" value="NAD-dep_sirtuin_deacylases"/>
</dbReference>
<evidence type="ECO:0000313" key="6">
    <source>
        <dbReference type="EMBL" id="SHE74891.1"/>
    </source>
</evidence>
<keyword evidence="2" id="KW-0808">Transferase</keyword>
<organism evidence="6 7">
    <name type="scientific">Mariniphaga anaerophila</name>
    <dbReference type="NCBI Taxonomy" id="1484053"/>
    <lineage>
        <taxon>Bacteria</taxon>
        <taxon>Pseudomonadati</taxon>
        <taxon>Bacteroidota</taxon>
        <taxon>Bacteroidia</taxon>
        <taxon>Marinilabiliales</taxon>
        <taxon>Prolixibacteraceae</taxon>
        <taxon>Mariniphaga</taxon>
    </lineage>
</organism>
<gene>
    <name evidence="6" type="ORF">SAMN05444274_102278</name>
</gene>
<dbReference type="Gene3D" id="3.30.1600.10">
    <property type="entry name" value="SIR2/SIRT2 'Small Domain"/>
    <property type="match status" value="1"/>
</dbReference>
<accession>A0A1M4W0V2</accession>
<dbReference type="InterPro" id="IPR029035">
    <property type="entry name" value="DHS-like_NAD/FAD-binding_dom"/>
</dbReference>
<proteinExistence type="predicted"/>
<dbReference type="SUPFAM" id="SSF52467">
    <property type="entry name" value="DHS-like NAD/FAD-binding domain"/>
    <property type="match status" value="1"/>
</dbReference>
<evidence type="ECO:0000259" key="5">
    <source>
        <dbReference type="PROSITE" id="PS50305"/>
    </source>
</evidence>
<dbReference type="EMBL" id="FQUM01000002">
    <property type="protein sequence ID" value="SHE74891.1"/>
    <property type="molecule type" value="Genomic_DNA"/>
</dbReference>
<evidence type="ECO:0000256" key="2">
    <source>
        <dbReference type="ARBA" id="ARBA00022679"/>
    </source>
</evidence>
<protein>
    <recommendedName>
        <fullName evidence="1">protein acetyllysine N-acetyltransferase</fullName>
        <ecNumber evidence="1">2.3.1.286</ecNumber>
    </recommendedName>
</protein>
<dbReference type="AlphaFoldDB" id="A0A1M4W0V2"/>
<dbReference type="PANTHER" id="PTHR11085:SF10">
    <property type="entry name" value="NAD-DEPENDENT PROTEIN DEACYLASE SIRTUIN-5, MITOCHONDRIAL-RELATED"/>
    <property type="match status" value="1"/>
</dbReference>
<feature type="binding site" evidence="4">
    <location>
        <position position="131"/>
    </location>
    <ligand>
        <name>Zn(2+)</name>
        <dbReference type="ChEBI" id="CHEBI:29105"/>
    </ligand>
</feature>
<keyword evidence="3" id="KW-0520">NAD</keyword>
<dbReference type="EC" id="2.3.1.286" evidence="1"/>
<dbReference type="GO" id="GO:0017136">
    <property type="term" value="F:histone deacetylase activity, NAD-dependent"/>
    <property type="evidence" value="ECO:0007669"/>
    <property type="project" value="TreeGrafter"/>
</dbReference>
<dbReference type="CDD" id="cd01407">
    <property type="entry name" value="SIR2-fam"/>
    <property type="match status" value="1"/>
</dbReference>
<dbReference type="Proteomes" id="UP000184164">
    <property type="component" value="Unassembled WGS sequence"/>
</dbReference>
<dbReference type="GO" id="GO:0070403">
    <property type="term" value="F:NAD+ binding"/>
    <property type="evidence" value="ECO:0007669"/>
    <property type="project" value="InterPro"/>
</dbReference>
<sequence length="229" mass="25609">MVAFTGAGVSVESGIPPFRGAGGLWNTTHPIFLEIEYFQKRPLQSWKKIKDIFYDKLSDASPNIAHEVLAKMEKRSFLEFIITQNIDHLHQKAGSKKVCELHGTYRQLVCTKCSSEYDMSFADLNFLPPTCFVCKGVLKPDMVFFNEPVSDFAKRHSFNEAKKADLLLVIGTNAEVLPAAEIPEIAKNSDAKIIEINIKPSPFTNTITDIFIEASAADAMKEIGEMLYL</sequence>
<dbReference type="InterPro" id="IPR003000">
    <property type="entry name" value="Sirtuin"/>
</dbReference>
<evidence type="ECO:0000313" key="7">
    <source>
        <dbReference type="Proteomes" id="UP000184164"/>
    </source>
</evidence>
<dbReference type="Pfam" id="PF02146">
    <property type="entry name" value="SIR2"/>
    <property type="match status" value="1"/>
</dbReference>
<dbReference type="Gene3D" id="3.40.50.1220">
    <property type="entry name" value="TPP-binding domain"/>
    <property type="match status" value="1"/>
</dbReference>
<dbReference type="InterPro" id="IPR026591">
    <property type="entry name" value="Sirtuin_cat_small_dom_sf"/>
</dbReference>
<feature type="domain" description="Deacetylase sirtuin-type" evidence="5">
    <location>
        <begin position="1"/>
        <end position="229"/>
    </location>
</feature>
<feature type="binding site" evidence="4">
    <location>
        <position position="134"/>
    </location>
    <ligand>
        <name>Zn(2+)</name>
        <dbReference type="ChEBI" id="CHEBI:29105"/>
    </ligand>
</feature>
<dbReference type="PANTHER" id="PTHR11085">
    <property type="entry name" value="NAD-DEPENDENT PROTEIN DEACYLASE SIRTUIN-5, MITOCHONDRIAL-RELATED"/>
    <property type="match status" value="1"/>
</dbReference>
<reference evidence="6 7" key="1">
    <citation type="submission" date="2016-11" db="EMBL/GenBank/DDBJ databases">
        <authorList>
            <person name="Jaros S."/>
            <person name="Januszkiewicz K."/>
            <person name="Wedrychowicz H."/>
        </authorList>
    </citation>
    <scope>NUCLEOTIDE SEQUENCE [LARGE SCALE GENOMIC DNA]</scope>
    <source>
        <strain evidence="6 7">DSM 26910</strain>
    </source>
</reference>
<evidence type="ECO:0000256" key="1">
    <source>
        <dbReference type="ARBA" id="ARBA00012928"/>
    </source>
</evidence>
<evidence type="ECO:0000256" key="3">
    <source>
        <dbReference type="ARBA" id="ARBA00023027"/>
    </source>
</evidence>
<name>A0A1M4W0V2_9BACT</name>
<dbReference type="InterPro" id="IPR026590">
    <property type="entry name" value="Ssirtuin_cat_dom"/>
</dbReference>
<feature type="binding site" evidence="4">
    <location>
        <position position="113"/>
    </location>
    <ligand>
        <name>Zn(2+)</name>
        <dbReference type="ChEBI" id="CHEBI:29105"/>
    </ligand>
</feature>
<feature type="binding site" evidence="4">
    <location>
        <position position="110"/>
    </location>
    <ligand>
        <name>Zn(2+)</name>
        <dbReference type="ChEBI" id="CHEBI:29105"/>
    </ligand>
</feature>
<keyword evidence="4" id="KW-0862">Zinc</keyword>
<keyword evidence="7" id="KW-1185">Reference proteome</keyword>
<dbReference type="GO" id="GO:0046872">
    <property type="term" value="F:metal ion binding"/>
    <property type="evidence" value="ECO:0007669"/>
    <property type="project" value="UniProtKB-KW"/>
</dbReference>
<dbReference type="STRING" id="1484053.SAMN05444274_102278"/>
<dbReference type="PROSITE" id="PS50305">
    <property type="entry name" value="SIRTUIN"/>
    <property type="match status" value="1"/>
</dbReference>
<evidence type="ECO:0000256" key="4">
    <source>
        <dbReference type="PROSITE-ProRule" id="PRU00236"/>
    </source>
</evidence>
<feature type="active site" description="Proton acceptor" evidence="4">
    <location>
        <position position="102"/>
    </location>
</feature>